<sequence>MSKNFLIKGAVWGIILGTVGGYFFNQKTGKKNQEKVKKAAGKVAKRLTTELTAVKELSKKHYDEIVGKVMSDLKEDKSISSDAWQEISQDLKSRWTTINSEVKKYIKDTKKK</sequence>
<comment type="caution">
    <text evidence="2">The sequence shown here is derived from an EMBL/GenBank/DDBJ whole genome shotgun (WGS) entry which is preliminary data.</text>
</comment>
<dbReference type="STRING" id="1798002.A2478_04890"/>
<dbReference type="EMBL" id="MFGJ01000007">
    <property type="protein sequence ID" value="OGF31791.1"/>
    <property type="molecule type" value="Genomic_DNA"/>
</dbReference>
<evidence type="ECO:0000313" key="2">
    <source>
        <dbReference type="EMBL" id="OGF31791.1"/>
    </source>
</evidence>
<keyword evidence="1" id="KW-0812">Transmembrane</keyword>
<keyword evidence="1" id="KW-0472">Membrane</keyword>
<dbReference type="Proteomes" id="UP000179001">
    <property type="component" value="Unassembled WGS sequence"/>
</dbReference>
<evidence type="ECO:0000313" key="3">
    <source>
        <dbReference type="Proteomes" id="UP000179001"/>
    </source>
</evidence>
<keyword evidence="1" id="KW-1133">Transmembrane helix</keyword>
<proteinExistence type="predicted"/>
<feature type="transmembrane region" description="Helical" evidence="1">
    <location>
        <begin position="6"/>
        <end position="25"/>
    </location>
</feature>
<accession>A0A1F5SZZ4</accession>
<name>A0A1F5SZZ4_9BACT</name>
<protein>
    <submittedName>
        <fullName evidence="2">Uncharacterized protein</fullName>
    </submittedName>
</protein>
<dbReference type="AlphaFoldDB" id="A0A1F5SZZ4"/>
<evidence type="ECO:0000256" key="1">
    <source>
        <dbReference type="SAM" id="Phobius"/>
    </source>
</evidence>
<gene>
    <name evidence="2" type="ORF">A2478_04890</name>
</gene>
<reference evidence="2 3" key="1">
    <citation type="journal article" date="2016" name="Nat. Commun.">
        <title>Thousands of microbial genomes shed light on interconnected biogeochemical processes in an aquifer system.</title>
        <authorList>
            <person name="Anantharaman K."/>
            <person name="Brown C.T."/>
            <person name="Hug L.A."/>
            <person name="Sharon I."/>
            <person name="Castelle C.J."/>
            <person name="Probst A.J."/>
            <person name="Thomas B.C."/>
            <person name="Singh A."/>
            <person name="Wilkins M.J."/>
            <person name="Karaoz U."/>
            <person name="Brodie E.L."/>
            <person name="Williams K.H."/>
            <person name="Hubbard S.S."/>
            <person name="Banfield J.F."/>
        </authorList>
    </citation>
    <scope>NUCLEOTIDE SEQUENCE [LARGE SCALE GENOMIC DNA]</scope>
</reference>
<organism evidence="2 3">
    <name type="scientific">Candidatus Falkowbacteria bacterium RIFOXYC2_FULL_36_12</name>
    <dbReference type="NCBI Taxonomy" id="1798002"/>
    <lineage>
        <taxon>Bacteria</taxon>
        <taxon>Candidatus Falkowiibacteriota</taxon>
    </lineage>
</organism>